<feature type="domain" description="Lsr2 DNA-binding" evidence="4">
    <location>
        <begin position="88"/>
        <end position="121"/>
    </location>
</feature>
<keyword evidence="1" id="KW-0238">DNA-binding</keyword>
<dbReference type="Gene3D" id="4.10.320.10">
    <property type="entry name" value="E3-binding domain"/>
    <property type="match status" value="1"/>
</dbReference>
<dbReference type="Pfam" id="PF23359">
    <property type="entry name" value="Lsr2_DNA-bd"/>
    <property type="match status" value="1"/>
</dbReference>
<dbReference type="InterPro" id="IPR036625">
    <property type="entry name" value="E3-bd_dom_sf"/>
</dbReference>
<dbReference type="Proteomes" id="UP000199614">
    <property type="component" value="Unassembled WGS sequence"/>
</dbReference>
<name>A0A1I4U2W3_PSUAM</name>
<protein>
    <submittedName>
        <fullName evidence="5">Lsr2 protein</fullName>
    </submittedName>
</protein>
<feature type="compositionally biased region" description="Basic and acidic residues" evidence="2">
    <location>
        <begin position="160"/>
        <end position="192"/>
    </location>
</feature>
<evidence type="ECO:0000256" key="1">
    <source>
        <dbReference type="ARBA" id="ARBA00023125"/>
    </source>
</evidence>
<dbReference type="InterPro" id="IPR042261">
    <property type="entry name" value="Lsr2-like_dimerization"/>
</dbReference>
<dbReference type="RefSeq" id="WP_093337937.1">
    <property type="nucleotide sequence ID" value="NZ_FOUY01000003.1"/>
</dbReference>
<accession>A0A1I4U2W3</accession>
<dbReference type="Pfam" id="PF11774">
    <property type="entry name" value="Lsr2"/>
    <property type="match status" value="1"/>
</dbReference>
<dbReference type="EMBL" id="FOUY01000003">
    <property type="protein sequence ID" value="SFM83344.1"/>
    <property type="molecule type" value="Genomic_DNA"/>
</dbReference>
<dbReference type="Gene3D" id="3.30.60.230">
    <property type="entry name" value="Lsr2, dimerization domain"/>
    <property type="match status" value="1"/>
</dbReference>
<evidence type="ECO:0000259" key="3">
    <source>
        <dbReference type="Pfam" id="PF11774"/>
    </source>
</evidence>
<feature type="region of interest" description="Disordered" evidence="2">
    <location>
        <begin position="47"/>
        <end position="202"/>
    </location>
</feature>
<feature type="compositionally biased region" description="Low complexity" evidence="2">
    <location>
        <begin position="123"/>
        <end position="139"/>
    </location>
</feature>
<feature type="compositionally biased region" description="Low complexity" evidence="2">
    <location>
        <begin position="68"/>
        <end position="84"/>
    </location>
</feature>
<dbReference type="GO" id="GO:0003677">
    <property type="term" value="F:DNA binding"/>
    <property type="evidence" value="ECO:0007669"/>
    <property type="project" value="UniProtKB-KW"/>
</dbReference>
<gene>
    <name evidence="5" type="ORF">SAMN05216207_1003164</name>
</gene>
<dbReference type="AlphaFoldDB" id="A0A1I4U2W3"/>
<evidence type="ECO:0000313" key="5">
    <source>
        <dbReference type="EMBL" id="SFM83344.1"/>
    </source>
</evidence>
<sequence>MAKVETIRLVDDISGDEADETVDFGLDGRLFEIDLTSAHADRLRAGLAPFVSAARPSDTPGARRSRGRAAAQPTTPAASPGTGSDAATREHNRAVRAWARENGFTVSERGRIPSEVVEAYRRGTPAPASAGTPTPAGTARPEPQQATEQKPATQQPAAGEKAEGKAAEKPDEKADAKAEEKADEKADAKSDAKQAPTVQFSG</sequence>
<dbReference type="InterPro" id="IPR024412">
    <property type="entry name" value="Lsr2_dim_dom"/>
</dbReference>
<feature type="compositionally biased region" description="Polar residues" evidence="2">
    <location>
        <begin position="144"/>
        <end position="155"/>
    </location>
</feature>
<feature type="domain" description="Lsr2 dimerization" evidence="3">
    <location>
        <begin position="1"/>
        <end position="56"/>
    </location>
</feature>
<proteinExistence type="predicted"/>
<keyword evidence="6" id="KW-1185">Reference proteome</keyword>
<evidence type="ECO:0000256" key="2">
    <source>
        <dbReference type="SAM" id="MobiDB-lite"/>
    </source>
</evidence>
<dbReference type="GO" id="GO:0016746">
    <property type="term" value="F:acyltransferase activity"/>
    <property type="evidence" value="ECO:0007669"/>
    <property type="project" value="InterPro"/>
</dbReference>
<dbReference type="InterPro" id="IPR055370">
    <property type="entry name" value="Lsr2_DNA-bd"/>
</dbReference>
<evidence type="ECO:0000313" key="6">
    <source>
        <dbReference type="Proteomes" id="UP000199614"/>
    </source>
</evidence>
<organism evidence="5 6">
    <name type="scientific">Pseudonocardia ammonioxydans</name>
    <dbReference type="NCBI Taxonomy" id="260086"/>
    <lineage>
        <taxon>Bacteria</taxon>
        <taxon>Bacillati</taxon>
        <taxon>Actinomycetota</taxon>
        <taxon>Actinomycetes</taxon>
        <taxon>Pseudonocardiales</taxon>
        <taxon>Pseudonocardiaceae</taxon>
        <taxon>Pseudonocardia</taxon>
    </lineage>
</organism>
<evidence type="ECO:0000259" key="4">
    <source>
        <dbReference type="Pfam" id="PF23359"/>
    </source>
</evidence>
<reference evidence="5 6" key="1">
    <citation type="submission" date="2016-10" db="EMBL/GenBank/DDBJ databases">
        <authorList>
            <person name="de Groot N.N."/>
        </authorList>
    </citation>
    <scope>NUCLEOTIDE SEQUENCE [LARGE SCALE GENOMIC DNA]</scope>
    <source>
        <strain evidence="5 6">CGMCC 4.1877</strain>
    </source>
</reference>
<dbReference type="OrthoDB" id="4113332at2"/>
<dbReference type="STRING" id="260086.SAMN05216207_1003164"/>